<feature type="transmembrane region" description="Helical" evidence="1">
    <location>
        <begin position="39"/>
        <end position="61"/>
    </location>
</feature>
<dbReference type="WBParaSite" id="PTRK_0001387400.1">
    <property type="protein sequence ID" value="PTRK_0001387400.1"/>
    <property type="gene ID" value="PTRK_0001387400"/>
</dbReference>
<sequence length="152" mass="17753">MYSFNNKTENHKNETYRLLKITKYGENDEIMVLEFDHTLYIPFLLFIFTLPIIVITILCFLRQRNRRLVSREIERINNRRFSTTSGLYNGTVSSTQNNTVGRYRSTRENAKTLNVIDGKNSLSIDNLNKTILKMKDVKKSPEIITIKGTVDL</sequence>
<keyword evidence="1" id="KW-0472">Membrane</keyword>
<protein>
    <submittedName>
        <fullName evidence="3">Uncharacterized protein</fullName>
    </submittedName>
</protein>
<evidence type="ECO:0000313" key="3">
    <source>
        <dbReference type="WBParaSite" id="PTRK_0001387400.1"/>
    </source>
</evidence>
<organism evidence="2 3">
    <name type="scientific">Parastrongyloides trichosuri</name>
    <name type="common">Possum-specific nematode worm</name>
    <dbReference type="NCBI Taxonomy" id="131310"/>
    <lineage>
        <taxon>Eukaryota</taxon>
        <taxon>Metazoa</taxon>
        <taxon>Ecdysozoa</taxon>
        <taxon>Nematoda</taxon>
        <taxon>Chromadorea</taxon>
        <taxon>Rhabditida</taxon>
        <taxon>Tylenchina</taxon>
        <taxon>Panagrolaimomorpha</taxon>
        <taxon>Strongyloidoidea</taxon>
        <taxon>Strongyloididae</taxon>
        <taxon>Parastrongyloides</taxon>
    </lineage>
</organism>
<keyword evidence="1" id="KW-0812">Transmembrane</keyword>
<keyword evidence="2" id="KW-1185">Reference proteome</keyword>
<dbReference type="AlphaFoldDB" id="A0A0N4ZYK7"/>
<evidence type="ECO:0000313" key="2">
    <source>
        <dbReference type="Proteomes" id="UP000038045"/>
    </source>
</evidence>
<proteinExistence type="predicted"/>
<reference evidence="3" key="1">
    <citation type="submission" date="2017-02" db="UniProtKB">
        <authorList>
            <consortium name="WormBaseParasite"/>
        </authorList>
    </citation>
    <scope>IDENTIFICATION</scope>
</reference>
<name>A0A0N4ZYK7_PARTI</name>
<accession>A0A0N4ZYK7</accession>
<evidence type="ECO:0000256" key="1">
    <source>
        <dbReference type="SAM" id="Phobius"/>
    </source>
</evidence>
<dbReference type="Proteomes" id="UP000038045">
    <property type="component" value="Unplaced"/>
</dbReference>
<keyword evidence="1" id="KW-1133">Transmembrane helix</keyword>